<evidence type="ECO:0000259" key="2">
    <source>
        <dbReference type="Pfam" id="PF05433"/>
    </source>
</evidence>
<dbReference type="PANTHER" id="PTHR37014:SF1">
    <property type="entry name" value="EXPRESSION LETHALITY PROTEIN HEL10, PUTATIVE (AFU_ORTHOLOGUE AFUA_1G06580)-RELATED"/>
    <property type="match status" value="1"/>
</dbReference>
<gene>
    <name evidence="3" type="ORF">PV04_05387</name>
</gene>
<dbReference type="HOGENOM" id="CLU_109448_0_0_1"/>
<feature type="region of interest" description="Disordered" evidence="1">
    <location>
        <begin position="129"/>
        <end position="175"/>
    </location>
</feature>
<reference evidence="3 4" key="1">
    <citation type="submission" date="2015-01" db="EMBL/GenBank/DDBJ databases">
        <title>The Genome Sequence of Capronia semiimmersa CBS27337.</title>
        <authorList>
            <consortium name="The Broad Institute Genomics Platform"/>
            <person name="Cuomo C."/>
            <person name="de Hoog S."/>
            <person name="Gorbushina A."/>
            <person name="Stielow B."/>
            <person name="Teixiera M."/>
            <person name="Abouelleil A."/>
            <person name="Chapman S.B."/>
            <person name="Priest M."/>
            <person name="Young S.K."/>
            <person name="Wortman J."/>
            <person name="Nusbaum C."/>
            <person name="Birren B."/>
        </authorList>
    </citation>
    <scope>NUCLEOTIDE SEQUENCE [LARGE SCALE GENOMIC DNA]</scope>
    <source>
        <strain evidence="3 4">CBS 27337</strain>
    </source>
</reference>
<protein>
    <recommendedName>
        <fullName evidence="2">Glycine zipper 2TM domain-containing protein</fullName>
    </recommendedName>
</protein>
<name>A0A0D2GBV8_9EURO</name>
<feature type="domain" description="Glycine zipper 2TM" evidence="2">
    <location>
        <begin position="91"/>
        <end position="126"/>
    </location>
</feature>
<keyword evidence="4" id="KW-1185">Reference proteome</keyword>
<sequence>MSGPYDQHYAFTNGGGYDYNNNNQYQYQQQPQTSSYPTGGFSEQSYQPYHNPQNYYPDTRESYSQSGSGTNTSYYDGQTGAQGPEADRGLLGAAAGGAAGAFGGHKVGHGVLGALGGAILGSLTEDYAKKGRKDKHGKQNKHGYRDSANANANGQSFGSSASGLGSVASSFFNRK</sequence>
<dbReference type="Pfam" id="PF05433">
    <property type="entry name" value="Rick_17kDa_Anti"/>
    <property type="match status" value="1"/>
</dbReference>
<feature type="compositionally biased region" description="Polar residues" evidence="1">
    <location>
        <begin position="62"/>
        <end position="81"/>
    </location>
</feature>
<dbReference type="PANTHER" id="PTHR37014">
    <property type="entry name" value="EXPRESSION LETHALITY PROTEIN HEL10, PUTATIVE (AFU_ORTHOLOGUE AFUA_1G06580)-RELATED"/>
    <property type="match status" value="1"/>
</dbReference>
<feature type="compositionally biased region" description="Basic residues" evidence="1">
    <location>
        <begin position="130"/>
        <end position="142"/>
    </location>
</feature>
<feature type="compositionally biased region" description="Low complexity" evidence="1">
    <location>
        <begin position="156"/>
        <end position="175"/>
    </location>
</feature>
<dbReference type="STRING" id="5601.A0A0D2GBV8"/>
<evidence type="ECO:0000313" key="3">
    <source>
        <dbReference type="EMBL" id="KIW69514.1"/>
    </source>
</evidence>
<evidence type="ECO:0000313" key="4">
    <source>
        <dbReference type="Proteomes" id="UP000054266"/>
    </source>
</evidence>
<organism evidence="3 4">
    <name type="scientific">Phialophora macrospora</name>
    <dbReference type="NCBI Taxonomy" id="1851006"/>
    <lineage>
        <taxon>Eukaryota</taxon>
        <taxon>Fungi</taxon>
        <taxon>Dikarya</taxon>
        <taxon>Ascomycota</taxon>
        <taxon>Pezizomycotina</taxon>
        <taxon>Eurotiomycetes</taxon>
        <taxon>Chaetothyriomycetidae</taxon>
        <taxon>Chaetothyriales</taxon>
        <taxon>Herpotrichiellaceae</taxon>
        <taxon>Phialophora</taxon>
    </lineage>
</organism>
<feature type="region of interest" description="Disordered" evidence="1">
    <location>
        <begin position="1"/>
        <end position="88"/>
    </location>
</feature>
<dbReference type="EMBL" id="KN846958">
    <property type="protein sequence ID" value="KIW69514.1"/>
    <property type="molecule type" value="Genomic_DNA"/>
</dbReference>
<feature type="compositionally biased region" description="Low complexity" evidence="1">
    <location>
        <begin position="46"/>
        <end position="57"/>
    </location>
</feature>
<dbReference type="Proteomes" id="UP000054266">
    <property type="component" value="Unassembled WGS sequence"/>
</dbReference>
<feature type="compositionally biased region" description="Polar residues" evidence="1">
    <location>
        <begin position="31"/>
        <end position="45"/>
    </location>
</feature>
<dbReference type="InterPro" id="IPR008816">
    <property type="entry name" value="Gly_zipper_2TM_dom"/>
</dbReference>
<proteinExistence type="predicted"/>
<feature type="compositionally biased region" description="Low complexity" evidence="1">
    <location>
        <begin position="18"/>
        <end position="30"/>
    </location>
</feature>
<dbReference type="AlphaFoldDB" id="A0A0D2GBV8"/>
<accession>A0A0D2GBV8</accession>
<evidence type="ECO:0000256" key="1">
    <source>
        <dbReference type="SAM" id="MobiDB-lite"/>
    </source>
</evidence>